<feature type="compositionally biased region" description="Polar residues" evidence="1">
    <location>
        <begin position="1"/>
        <end position="17"/>
    </location>
</feature>
<dbReference type="RefSeq" id="XP_035658102.1">
    <property type="nucleotide sequence ID" value="XM_035802209.1"/>
</dbReference>
<accession>A0A9J7KGW6</accession>
<evidence type="ECO:0000313" key="2">
    <source>
        <dbReference type="Proteomes" id="UP000001554"/>
    </source>
</evidence>
<gene>
    <name evidence="3" type="primary">LOC118403487</name>
</gene>
<reference evidence="3" key="2">
    <citation type="submission" date="2025-08" db="UniProtKB">
        <authorList>
            <consortium name="RefSeq"/>
        </authorList>
    </citation>
    <scope>IDENTIFICATION</scope>
    <source>
        <strain evidence="3">S238N-H82</strain>
        <tissue evidence="3">Testes</tissue>
    </source>
</reference>
<protein>
    <submittedName>
        <fullName evidence="3">Uncharacterized protein LOC118403487</fullName>
    </submittedName>
</protein>
<sequence length="122" mass="13317">MMPASSANQVQHSTNGGDTRELAGAFDWALETGERLGRQEESWRTLHARSVSKSGEPCTEGLYSSPYVAAASWALLSSVSPEGKCSCVLQGVREIMNRMASFLIIRRHEVACRFTGLEILAI</sequence>
<evidence type="ECO:0000313" key="3">
    <source>
        <dbReference type="RefSeq" id="XP_035658102.1"/>
    </source>
</evidence>
<reference evidence="2" key="1">
    <citation type="journal article" date="2020" name="Nat. Ecol. Evol.">
        <title>Deeply conserved synteny resolves early events in vertebrate evolution.</title>
        <authorList>
            <person name="Simakov O."/>
            <person name="Marletaz F."/>
            <person name="Yue J.X."/>
            <person name="O'Connell B."/>
            <person name="Jenkins J."/>
            <person name="Brandt A."/>
            <person name="Calef R."/>
            <person name="Tung C.H."/>
            <person name="Huang T.K."/>
            <person name="Schmutz J."/>
            <person name="Satoh N."/>
            <person name="Yu J.K."/>
            <person name="Putnam N.H."/>
            <person name="Green R.E."/>
            <person name="Rokhsar D.S."/>
        </authorList>
    </citation>
    <scope>NUCLEOTIDE SEQUENCE [LARGE SCALE GENOMIC DNA]</scope>
    <source>
        <strain evidence="2">S238N-H82</strain>
    </source>
</reference>
<proteinExistence type="predicted"/>
<dbReference type="KEGG" id="bfo:118403487"/>
<dbReference type="Proteomes" id="UP000001554">
    <property type="component" value="Chromosome 16"/>
</dbReference>
<organism evidence="2 3">
    <name type="scientific">Branchiostoma floridae</name>
    <name type="common">Florida lancelet</name>
    <name type="synonym">Amphioxus</name>
    <dbReference type="NCBI Taxonomy" id="7739"/>
    <lineage>
        <taxon>Eukaryota</taxon>
        <taxon>Metazoa</taxon>
        <taxon>Chordata</taxon>
        <taxon>Cephalochordata</taxon>
        <taxon>Leptocardii</taxon>
        <taxon>Amphioxiformes</taxon>
        <taxon>Branchiostomatidae</taxon>
        <taxon>Branchiostoma</taxon>
    </lineage>
</organism>
<name>A0A9J7KGW6_BRAFL</name>
<evidence type="ECO:0000256" key="1">
    <source>
        <dbReference type="SAM" id="MobiDB-lite"/>
    </source>
</evidence>
<dbReference type="AlphaFoldDB" id="A0A9J7KGW6"/>
<feature type="region of interest" description="Disordered" evidence="1">
    <location>
        <begin position="1"/>
        <end position="20"/>
    </location>
</feature>
<dbReference type="GeneID" id="118403487"/>
<keyword evidence="2" id="KW-1185">Reference proteome</keyword>